<evidence type="ECO:0000313" key="2">
    <source>
        <dbReference type="Proteomes" id="UP000091857"/>
    </source>
</evidence>
<sequence length="155" mass="17369">MGLSMNQYFNTYDVFSGQPLPNASSSWFKNLMQVIFSSPPTTATIFASLFDLILPRPSVEEGEEKKEDAKEPPKPKMPEKPKETEKPIDGAKPKVRVMLPIVPAPPEVRETTISEPQKSLPLPKKEVMEPPLAEDLKSFIDENHSASFVLKKLFS</sequence>
<reference evidence="2" key="1">
    <citation type="journal article" date="2016" name="Nat. Biotechnol.">
        <title>Sequencing wild and cultivated cassava and related species reveals extensive interspecific hybridization and genetic diversity.</title>
        <authorList>
            <person name="Bredeson J.V."/>
            <person name="Lyons J.B."/>
            <person name="Prochnik S.E."/>
            <person name="Wu G.A."/>
            <person name="Ha C.M."/>
            <person name="Edsinger-Gonzales E."/>
            <person name="Grimwood J."/>
            <person name="Schmutz J."/>
            <person name="Rabbi I.Y."/>
            <person name="Egesi C."/>
            <person name="Nauluvula P."/>
            <person name="Lebot V."/>
            <person name="Ndunguru J."/>
            <person name="Mkamilo G."/>
            <person name="Bart R.S."/>
            <person name="Setter T.L."/>
            <person name="Gleadow R.M."/>
            <person name="Kulakow P."/>
            <person name="Ferguson M.E."/>
            <person name="Rounsley S."/>
            <person name="Rokhsar D.S."/>
        </authorList>
    </citation>
    <scope>NUCLEOTIDE SEQUENCE [LARGE SCALE GENOMIC DNA]</scope>
    <source>
        <strain evidence="2">cv. AM560-2</strain>
    </source>
</reference>
<organism evidence="1 2">
    <name type="scientific">Manihot esculenta</name>
    <name type="common">Cassava</name>
    <name type="synonym">Jatropha manihot</name>
    <dbReference type="NCBI Taxonomy" id="3983"/>
    <lineage>
        <taxon>Eukaryota</taxon>
        <taxon>Viridiplantae</taxon>
        <taxon>Streptophyta</taxon>
        <taxon>Embryophyta</taxon>
        <taxon>Tracheophyta</taxon>
        <taxon>Spermatophyta</taxon>
        <taxon>Magnoliopsida</taxon>
        <taxon>eudicotyledons</taxon>
        <taxon>Gunneridae</taxon>
        <taxon>Pentapetalae</taxon>
        <taxon>rosids</taxon>
        <taxon>fabids</taxon>
        <taxon>Malpighiales</taxon>
        <taxon>Euphorbiaceae</taxon>
        <taxon>Crotonoideae</taxon>
        <taxon>Manihoteae</taxon>
        <taxon>Manihot</taxon>
    </lineage>
</organism>
<dbReference type="Proteomes" id="UP000091857">
    <property type="component" value="Chromosome 10"/>
</dbReference>
<accession>A0ACB7H0P9</accession>
<evidence type="ECO:0000313" key="1">
    <source>
        <dbReference type="EMBL" id="KAG8645684.1"/>
    </source>
</evidence>
<gene>
    <name evidence="1" type="ORF">MANES_10G084333v8</name>
</gene>
<dbReference type="EMBL" id="CM004396">
    <property type="protein sequence ID" value="KAG8645684.1"/>
    <property type="molecule type" value="Genomic_DNA"/>
</dbReference>
<keyword evidence="2" id="KW-1185">Reference proteome</keyword>
<comment type="caution">
    <text evidence="1">The sequence shown here is derived from an EMBL/GenBank/DDBJ whole genome shotgun (WGS) entry which is preliminary data.</text>
</comment>
<proteinExistence type="predicted"/>
<name>A0ACB7H0P9_MANES</name>
<protein>
    <submittedName>
        <fullName evidence="1">Uncharacterized protein</fullName>
    </submittedName>
</protein>